<gene>
    <name evidence="2" type="ORF">FPOG_02449</name>
</gene>
<keyword evidence="1" id="KW-1133">Transmembrane helix</keyword>
<sequence length="102" mass="12588">MQDEHLRQEFLNEDRFAMLHNMYVDFFVQNGILTFLYLFLFFILIPFIFFKYNKNNECISAFFTLIFYLFYGFTWSLWASLSISQVLFQIFLIWMLVNLKKE</sequence>
<feature type="transmembrane region" description="Helical" evidence="1">
    <location>
        <begin position="26"/>
        <end position="50"/>
    </location>
</feature>
<name>K1GWX8_9FUSO</name>
<keyword evidence="1" id="KW-0472">Membrane</keyword>
<comment type="caution">
    <text evidence="2">The sequence shown here is derived from an EMBL/GenBank/DDBJ whole genome shotgun (WGS) entry which is preliminary data.</text>
</comment>
<evidence type="ECO:0000256" key="1">
    <source>
        <dbReference type="SAM" id="Phobius"/>
    </source>
</evidence>
<dbReference type="AlphaFoldDB" id="K1GWX8"/>
<evidence type="ECO:0000313" key="2">
    <source>
        <dbReference type="EMBL" id="EKA93867.1"/>
    </source>
</evidence>
<reference evidence="2 3" key="1">
    <citation type="submission" date="2012-05" db="EMBL/GenBank/DDBJ databases">
        <title>The Genome Sequence of Fusobacterium periodontium Oral Taxon 201 Strain D10.</title>
        <authorList>
            <consortium name="The Broad Institute Genome Sequencing Platform"/>
            <consortium name="The Broad Institute Genome Sequencing Center for Infectious Disease"/>
            <person name="Earl A."/>
            <person name="Ward D."/>
            <person name="Feldgarden M."/>
            <person name="Gevers D."/>
            <person name="Strauss J."/>
            <person name="Sibley C."/>
            <person name="White A."/>
            <person name="Ambrose C.E."/>
            <person name="Allen-Vercoe E."/>
            <person name="Walker B."/>
            <person name="Young S.K."/>
            <person name="Zeng Q."/>
            <person name="Gargeya S."/>
            <person name="Fitzgerald M."/>
            <person name="Haas B."/>
            <person name="Abouelleil A."/>
            <person name="Alvarado L."/>
            <person name="Arachchi H.M."/>
            <person name="Berlin A.M."/>
            <person name="Chapman S.B."/>
            <person name="Goldberg J."/>
            <person name="Griggs A."/>
            <person name="Gujja S."/>
            <person name="Hansen M."/>
            <person name="Howarth C."/>
            <person name="Imamovic A."/>
            <person name="Larimer J."/>
            <person name="McCowan C."/>
            <person name="Montmayeur A."/>
            <person name="Murphy C."/>
            <person name="Neiman D."/>
            <person name="Pearson M."/>
            <person name="Priest M."/>
            <person name="Roberts A."/>
            <person name="Saif S."/>
            <person name="Shea T."/>
            <person name="Sisk P."/>
            <person name="Sykes S."/>
            <person name="Wortman J."/>
            <person name="Nusbaum C."/>
            <person name="Birren B."/>
        </authorList>
    </citation>
    <scope>NUCLEOTIDE SEQUENCE [LARGE SCALE GENOMIC DNA]</scope>
    <source>
        <strain evidence="2 3">D10</strain>
    </source>
</reference>
<dbReference type="Proteomes" id="UP000005809">
    <property type="component" value="Unassembled WGS sequence"/>
</dbReference>
<protein>
    <submittedName>
        <fullName evidence="2">Uncharacterized protein</fullName>
    </submittedName>
</protein>
<keyword evidence="1" id="KW-0812">Transmembrane</keyword>
<dbReference type="HOGENOM" id="CLU_2273304_0_0_0"/>
<organism evidence="2 3">
    <name type="scientific">Fusobacterium periodonticum D10</name>
    <dbReference type="NCBI Taxonomy" id="620833"/>
    <lineage>
        <taxon>Bacteria</taxon>
        <taxon>Fusobacteriati</taxon>
        <taxon>Fusobacteriota</taxon>
        <taxon>Fusobacteriia</taxon>
        <taxon>Fusobacteriales</taxon>
        <taxon>Fusobacteriaceae</taxon>
        <taxon>Fusobacterium</taxon>
    </lineage>
</organism>
<evidence type="ECO:0000313" key="3">
    <source>
        <dbReference type="Proteomes" id="UP000005809"/>
    </source>
</evidence>
<feature type="transmembrane region" description="Helical" evidence="1">
    <location>
        <begin position="57"/>
        <end position="73"/>
    </location>
</feature>
<proteinExistence type="predicted"/>
<dbReference type="EMBL" id="ACIF01000161">
    <property type="protein sequence ID" value="EKA93867.1"/>
    <property type="molecule type" value="Genomic_DNA"/>
</dbReference>
<dbReference type="PATRIC" id="fig|620833.3.peg.923"/>
<accession>K1GWX8</accession>
<feature type="transmembrane region" description="Helical" evidence="1">
    <location>
        <begin position="79"/>
        <end position="97"/>
    </location>
</feature>